<comment type="caution">
    <text evidence="1">The sequence shown here is derived from an EMBL/GenBank/DDBJ whole genome shotgun (WGS) entry which is preliminary data.</text>
</comment>
<dbReference type="Proteomes" id="UP000286246">
    <property type="component" value="Unassembled WGS sequence"/>
</dbReference>
<keyword evidence="2" id="KW-1185">Reference proteome</keyword>
<name>A0A420BJW9_SPHD1</name>
<protein>
    <submittedName>
        <fullName evidence="1">Uncharacterized protein</fullName>
    </submittedName>
</protein>
<accession>A0A420BJW9</accession>
<dbReference type="EMBL" id="RAPY01000001">
    <property type="protein sequence ID" value="RKE56999.1"/>
    <property type="molecule type" value="Genomic_DNA"/>
</dbReference>
<gene>
    <name evidence="1" type="ORF">DFQ12_1873</name>
</gene>
<evidence type="ECO:0000313" key="1">
    <source>
        <dbReference type="EMBL" id="RKE56999.1"/>
    </source>
</evidence>
<dbReference type="AlphaFoldDB" id="A0A420BJW9"/>
<evidence type="ECO:0000313" key="2">
    <source>
        <dbReference type="Proteomes" id="UP000286246"/>
    </source>
</evidence>
<organism evidence="1 2">
    <name type="scientific">Sphingobacterium detergens</name>
    <dbReference type="NCBI Taxonomy" id="1145106"/>
    <lineage>
        <taxon>Bacteria</taxon>
        <taxon>Pseudomonadati</taxon>
        <taxon>Bacteroidota</taxon>
        <taxon>Sphingobacteriia</taxon>
        <taxon>Sphingobacteriales</taxon>
        <taxon>Sphingobacteriaceae</taxon>
        <taxon>Sphingobacterium</taxon>
    </lineage>
</organism>
<reference evidence="1 2" key="1">
    <citation type="submission" date="2018-09" db="EMBL/GenBank/DDBJ databases">
        <title>Genomic Encyclopedia of Type Strains, Phase III (KMG-III): the genomes of soil and plant-associated and newly described type strains.</title>
        <authorList>
            <person name="Whitman W."/>
        </authorList>
    </citation>
    <scope>NUCLEOTIDE SEQUENCE [LARGE SCALE GENOMIC DNA]</scope>
    <source>
        <strain evidence="1 2">CECT 7938</strain>
    </source>
</reference>
<proteinExistence type="predicted"/>
<sequence>MVSVRTRNQKFAYKNEQRNNVIATAIESLTLNYELRTYDFIRTILADVLRQRKGFKSRFGN</sequence>